<gene>
    <name evidence="1" type="ORF">BJ981_007392</name>
</gene>
<organism evidence="1 2">
    <name type="scientific">Sphaerisporangium krabiense</name>
    <dbReference type="NCBI Taxonomy" id="763782"/>
    <lineage>
        <taxon>Bacteria</taxon>
        <taxon>Bacillati</taxon>
        <taxon>Actinomycetota</taxon>
        <taxon>Actinomycetes</taxon>
        <taxon>Streptosporangiales</taxon>
        <taxon>Streptosporangiaceae</taxon>
        <taxon>Sphaerisporangium</taxon>
    </lineage>
</organism>
<evidence type="ECO:0000313" key="1">
    <source>
        <dbReference type="EMBL" id="MBB5631606.1"/>
    </source>
</evidence>
<keyword evidence="2" id="KW-1185">Reference proteome</keyword>
<reference evidence="1 2" key="1">
    <citation type="submission" date="2020-08" db="EMBL/GenBank/DDBJ databases">
        <title>Sequencing the genomes of 1000 actinobacteria strains.</title>
        <authorList>
            <person name="Klenk H.-P."/>
        </authorList>
    </citation>
    <scope>NUCLEOTIDE SEQUENCE [LARGE SCALE GENOMIC DNA]</scope>
    <source>
        <strain evidence="1 2">DSM 45790</strain>
    </source>
</reference>
<name>A0A7W8ZCQ0_9ACTN</name>
<comment type="caution">
    <text evidence="1">The sequence shown here is derived from an EMBL/GenBank/DDBJ whole genome shotgun (WGS) entry which is preliminary data.</text>
</comment>
<dbReference type="EMBL" id="JACHBR010000003">
    <property type="protein sequence ID" value="MBB5631606.1"/>
    <property type="molecule type" value="Genomic_DNA"/>
</dbReference>
<dbReference type="AlphaFoldDB" id="A0A7W8ZCQ0"/>
<dbReference type="Proteomes" id="UP000588112">
    <property type="component" value="Unassembled WGS sequence"/>
</dbReference>
<proteinExistence type="predicted"/>
<sequence>MSASSARTRDLLSWTPAGPTLIEDIEAGAYAEA</sequence>
<protein>
    <submittedName>
        <fullName evidence="1">Uncharacterized protein</fullName>
    </submittedName>
</protein>
<accession>A0A7W8ZCQ0</accession>
<evidence type="ECO:0000313" key="2">
    <source>
        <dbReference type="Proteomes" id="UP000588112"/>
    </source>
</evidence>